<dbReference type="EMBL" id="LSMT01001414">
    <property type="protein sequence ID" value="PFX12371.1"/>
    <property type="molecule type" value="Genomic_DNA"/>
</dbReference>
<reference evidence="4" key="1">
    <citation type="journal article" date="2017" name="bioRxiv">
        <title>Comparative analysis of the genomes of Stylophora pistillata and Acropora digitifera provides evidence for extensive differences between species of corals.</title>
        <authorList>
            <person name="Voolstra C.R."/>
            <person name="Li Y."/>
            <person name="Liew Y.J."/>
            <person name="Baumgarten S."/>
            <person name="Zoccola D."/>
            <person name="Flot J.-F."/>
            <person name="Tambutte S."/>
            <person name="Allemand D."/>
            <person name="Aranda M."/>
        </authorList>
    </citation>
    <scope>NUCLEOTIDE SEQUENCE [LARGE SCALE GENOMIC DNA]</scope>
</reference>
<feature type="compositionally biased region" description="Basic and acidic residues" evidence="2">
    <location>
        <begin position="52"/>
        <end position="69"/>
    </location>
</feature>
<accession>A0A2B4R436</accession>
<comment type="caution">
    <text evidence="3">The sequence shown here is derived from an EMBL/GenBank/DDBJ whole genome shotgun (WGS) entry which is preliminary data.</text>
</comment>
<organism evidence="3 4">
    <name type="scientific">Stylophora pistillata</name>
    <name type="common">Smooth cauliflower coral</name>
    <dbReference type="NCBI Taxonomy" id="50429"/>
    <lineage>
        <taxon>Eukaryota</taxon>
        <taxon>Metazoa</taxon>
        <taxon>Cnidaria</taxon>
        <taxon>Anthozoa</taxon>
        <taxon>Hexacorallia</taxon>
        <taxon>Scleractinia</taxon>
        <taxon>Astrocoeniina</taxon>
        <taxon>Pocilloporidae</taxon>
        <taxon>Stylophora</taxon>
    </lineage>
</organism>
<keyword evidence="4" id="KW-1185">Reference proteome</keyword>
<dbReference type="AlphaFoldDB" id="A0A2B4R436"/>
<evidence type="ECO:0000256" key="2">
    <source>
        <dbReference type="SAM" id="MobiDB-lite"/>
    </source>
</evidence>
<sequence length="210" mass="24521">MLQKWNEKVYAGLDFSSQNLRGQAGYLEKSEGNVRDTIIRSLESPNNEQSEEGWKKKESNKDGAGRSKFNEMVKEKYEGQASKIRARLSKAKAEIERINTNGEITKKGKTNRVELEKECKTLTVAILVAYMEKEKSKLRRLKRGYWSRKKQHEARKINRQLQLNPRRVYGSLKGMVEAQEDFDKPKYDHGLQDNRRQDRMFTNIEEAASF</sequence>
<dbReference type="Proteomes" id="UP000225706">
    <property type="component" value="Unassembled WGS sequence"/>
</dbReference>
<gene>
    <name evidence="3" type="ORF">AWC38_SpisGene23690</name>
</gene>
<evidence type="ECO:0000313" key="4">
    <source>
        <dbReference type="Proteomes" id="UP000225706"/>
    </source>
</evidence>
<keyword evidence="1" id="KW-0175">Coiled coil</keyword>
<name>A0A2B4R436_STYPI</name>
<protein>
    <submittedName>
        <fullName evidence="3">Uncharacterized protein</fullName>
    </submittedName>
</protein>
<evidence type="ECO:0000313" key="3">
    <source>
        <dbReference type="EMBL" id="PFX12371.1"/>
    </source>
</evidence>
<proteinExistence type="predicted"/>
<feature type="region of interest" description="Disordered" evidence="2">
    <location>
        <begin position="41"/>
        <end position="69"/>
    </location>
</feature>
<evidence type="ECO:0000256" key="1">
    <source>
        <dbReference type="SAM" id="Coils"/>
    </source>
</evidence>
<feature type="coiled-coil region" evidence="1">
    <location>
        <begin position="74"/>
        <end position="101"/>
    </location>
</feature>